<gene>
    <name evidence="2" type="ORF">AXF15_06715</name>
</gene>
<evidence type="ECO:0000313" key="2">
    <source>
        <dbReference type="EMBL" id="AMD92824.1"/>
    </source>
</evidence>
<evidence type="ECO:0000313" key="3">
    <source>
        <dbReference type="Proteomes" id="UP000063964"/>
    </source>
</evidence>
<sequence>MSGPLSLITAALLKGRCQVCLTPVPATAGPLCGNCDALLPLRQGGYCPRCGICYADASAPPYLCLNCRISPPPWSALAFYAPYAGLLKELIHGYKFGHDHGLGFLLRHLAVRAWEAHGLHPPDRVVPVPMRSGKVLARGFNQSVELARMLCSAFGFALYPDGLRKIRPTRPQFSLRRAARRENVAGAFAASSMKGLRVLLVDDVATTGATLSACARTCLDAGAARADAFVLARAL</sequence>
<dbReference type="PANTHER" id="PTHR47505">
    <property type="entry name" value="DNA UTILIZATION PROTEIN YHGH"/>
    <property type="match status" value="1"/>
</dbReference>
<evidence type="ECO:0000256" key="1">
    <source>
        <dbReference type="ARBA" id="ARBA00008007"/>
    </source>
</evidence>
<evidence type="ECO:0008006" key="4">
    <source>
        <dbReference type="Google" id="ProtNLM"/>
    </source>
</evidence>
<dbReference type="SUPFAM" id="SSF53271">
    <property type="entry name" value="PRTase-like"/>
    <property type="match status" value="1"/>
</dbReference>
<name>A0A120KN25_9BACT</name>
<accession>A0A120KN25</accession>
<keyword evidence="3" id="KW-1185">Reference proteome</keyword>
<dbReference type="InterPro" id="IPR000836">
    <property type="entry name" value="PRTase_dom"/>
</dbReference>
<comment type="similarity">
    <text evidence="1">Belongs to the ComF/GntX family.</text>
</comment>
<dbReference type="RefSeq" id="WP_066605080.1">
    <property type="nucleotide sequence ID" value="NZ_CP014230.1"/>
</dbReference>
<dbReference type="OrthoDB" id="9779910at2"/>
<protein>
    <recommendedName>
        <fullName evidence="4">Phosphoribosyltransferase domain-containing protein</fullName>
    </recommendedName>
</protein>
<dbReference type="CDD" id="cd06223">
    <property type="entry name" value="PRTases_typeI"/>
    <property type="match status" value="1"/>
</dbReference>
<dbReference type="STRING" id="888061.AXF15_06715"/>
<dbReference type="InterPro" id="IPR029057">
    <property type="entry name" value="PRTase-like"/>
</dbReference>
<dbReference type="PANTHER" id="PTHR47505:SF1">
    <property type="entry name" value="DNA UTILIZATION PROTEIN YHGH"/>
    <property type="match status" value="1"/>
</dbReference>
<dbReference type="Proteomes" id="UP000063964">
    <property type="component" value="Chromosome"/>
</dbReference>
<dbReference type="KEGG" id="doa:AXF15_06715"/>
<dbReference type="InterPro" id="IPR051910">
    <property type="entry name" value="ComF/GntX_DNA_util-trans"/>
</dbReference>
<dbReference type="Gene3D" id="3.40.50.2020">
    <property type="match status" value="1"/>
</dbReference>
<organism evidence="2 3">
    <name type="scientific">Desulfomicrobium orale DSM 12838</name>
    <dbReference type="NCBI Taxonomy" id="888061"/>
    <lineage>
        <taxon>Bacteria</taxon>
        <taxon>Pseudomonadati</taxon>
        <taxon>Thermodesulfobacteriota</taxon>
        <taxon>Desulfovibrionia</taxon>
        <taxon>Desulfovibrionales</taxon>
        <taxon>Desulfomicrobiaceae</taxon>
        <taxon>Desulfomicrobium</taxon>
    </lineage>
</organism>
<dbReference type="AlphaFoldDB" id="A0A120KN25"/>
<reference evidence="3" key="1">
    <citation type="submission" date="2016-02" db="EMBL/GenBank/DDBJ databases">
        <authorList>
            <person name="Holder M.E."/>
            <person name="Ajami N.J."/>
            <person name="Petrosino J.F."/>
        </authorList>
    </citation>
    <scope>NUCLEOTIDE SEQUENCE [LARGE SCALE GENOMIC DNA]</scope>
    <source>
        <strain evidence="3">DSM 12838</strain>
    </source>
</reference>
<dbReference type="EMBL" id="CP014230">
    <property type="protein sequence ID" value="AMD92824.1"/>
    <property type="molecule type" value="Genomic_DNA"/>
</dbReference>
<proteinExistence type="inferred from homology"/>